<dbReference type="InterPro" id="IPR058240">
    <property type="entry name" value="rSAM_sf"/>
</dbReference>
<dbReference type="InterPro" id="IPR032432">
    <property type="entry name" value="Radical_SAM_C"/>
</dbReference>
<protein>
    <recommendedName>
        <fullName evidence="4">Elongator complex protein 3</fullName>
        <ecNumber evidence="16">2.3.1.311</ecNumber>
    </recommendedName>
    <alternativeName>
        <fullName evidence="15">tRNA uridine(34) acetyltransferase</fullName>
    </alternativeName>
</protein>
<evidence type="ECO:0000259" key="19">
    <source>
        <dbReference type="PROSITE" id="PS51186"/>
    </source>
</evidence>
<dbReference type="GO" id="GO:0046872">
    <property type="term" value="F:metal ion binding"/>
    <property type="evidence" value="ECO:0007669"/>
    <property type="project" value="UniProtKB-KW"/>
</dbReference>
<dbReference type="GO" id="GO:0002926">
    <property type="term" value="P:tRNA wobble base 5-methoxycarbonylmethyl-2-thiouridinylation"/>
    <property type="evidence" value="ECO:0007669"/>
    <property type="project" value="TreeGrafter"/>
</dbReference>
<dbReference type="InParanoid" id="A0A4W3IK00"/>
<keyword evidence="6" id="KW-0820">tRNA-binding</keyword>
<keyword evidence="11" id="KW-0694">RNA-binding</keyword>
<dbReference type="CDD" id="cd01335">
    <property type="entry name" value="Radical_SAM"/>
    <property type="match status" value="1"/>
</dbReference>
<dbReference type="NCBIfam" id="TIGR01211">
    <property type="entry name" value="ELP3"/>
    <property type="match status" value="1"/>
</dbReference>
<evidence type="ECO:0000256" key="7">
    <source>
        <dbReference type="ARBA" id="ARBA00022679"/>
    </source>
</evidence>
<dbReference type="Pfam" id="PF16199">
    <property type="entry name" value="Radical_SAM_C"/>
    <property type="match status" value="1"/>
</dbReference>
<evidence type="ECO:0000256" key="10">
    <source>
        <dbReference type="ARBA" id="ARBA00022723"/>
    </source>
</evidence>
<evidence type="ECO:0000256" key="1">
    <source>
        <dbReference type="ARBA" id="ARBA00001966"/>
    </source>
</evidence>
<evidence type="ECO:0000256" key="14">
    <source>
        <dbReference type="ARBA" id="ARBA00023315"/>
    </source>
</evidence>
<comment type="cofactor">
    <cofactor evidence="1">
        <name>[4Fe-4S] cluster</name>
        <dbReference type="ChEBI" id="CHEBI:49883"/>
    </cofactor>
</comment>
<dbReference type="Pfam" id="PF04055">
    <property type="entry name" value="Radical_SAM"/>
    <property type="match status" value="1"/>
</dbReference>
<feature type="domain" description="N-acetyltransferase" evidence="19">
    <location>
        <begin position="298"/>
        <end position="449"/>
    </location>
</feature>
<evidence type="ECO:0000256" key="16">
    <source>
        <dbReference type="ARBA" id="ARBA00044771"/>
    </source>
</evidence>
<dbReference type="GO" id="GO:0005634">
    <property type="term" value="C:nucleus"/>
    <property type="evidence" value="ECO:0007669"/>
    <property type="project" value="TreeGrafter"/>
</dbReference>
<feature type="compositionally biased region" description="Polar residues" evidence="18">
    <location>
        <begin position="89"/>
        <end position="103"/>
    </location>
</feature>
<sequence>MPQIMPQNSSIVLSSQSALRPRDPHTGQRSRDPHTGQRPRDPHTGQRPRDPHTGQRSRDPHTGQRPRDPHTGQRPRDPHTGQWPREPETLTQSSGPETLTRGNVSEHLYSERSNTKCVGITIETRPDYCLKRHLSDMLGYGCTRLEIGVQSVYEDVARDTNRGHTVKAVCESFQLAKDAGFKVVAHMMPDLPNVGLERDIEQFIEFFENPAFRPDGMKLYPTLVIRGTGLYELWKTGRYKSYTPSTLVELVARILALVPPWTRVYRVQRDIPMPLVTSGVEHGNLRELALARMKDLGTECRDVRTREVGIQEIHHKVRPYQVELVRRDYVANGGWESFLSYEDPEQDILIGLLRLRRCSQESFRPELKEGVSIVRELHVYGSVVPINTRDPGKFQHQGFGTLLMEEAERIARDEHGSAKIAVISGVGTRNYYRKLGYELEGPYMVKRLN</sequence>
<reference evidence="20" key="4">
    <citation type="submission" date="2025-08" db="UniProtKB">
        <authorList>
            <consortium name="Ensembl"/>
        </authorList>
    </citation>
    <scope>IDENTIFICATION</scope>
</reference>
<dbReference type="GO" id="GO:0051539">
    <property type="term" value="F:4 iron, 4 sulfur cluster binding"/>
    <property type="evidence" value="ECO:0007669"/>
    <property type="project" value="UniProtKB-KW"/>
</dbReference>
<evidence type="ECO:0000256" key="11">
    <source>
        <dbReference type="ARBA" id="ARBA00022884"/>
    </source>
</evidence>
<dbReference type="GO" id="GO:0033588">
    <property type="term" value="C:elongator holoenzyme complex"/>
    <property type="evidence" value="ECO:0007669"/>
    <property type="project" value="TreeGrafter"/>
</dbReference>
<dbReference type="Proteomes" id="UP000314986">
    <property type="component" value="Unassembled WGS sequence"/>
</dbReference>
<evidence type="ECO:0000256" key="3">
    <source>
        <dbReference type="ARBA" id="ARBA00005494"/>
    </source>
</evidence>
<keyword evidence="5" id="KW-0004">4Fe-4S</keyword>
<evidence type="ECO:0000256" key="15">
    <source>
        <dbReference type="ARBA" id="ARBA00030769"/>
    </source>
</evidence>
<dbReference type="Gene3D" id="3.40.630.30">
    <property type="match status" value="1"/>
</dbReference>
<evidence type="ECO:0000256" key="2">
    <source>
        <dbReference type="ARBA" id="ARBA00005043"/>
    </source>
</evidence>
<evidence type="ECO:0000256" key="6">
    <source>
        <dbReference type="ARBA" id="ARBA00022555"/>
    </source>
</evidence>
<feature type="region of interest" description="Disordered" evidence="18">
    <location>
        <begin position="1"/>
        <end position="110"/>
    </location>
</feature>
<keyword evidence="21" id="KW-1185">Reference proteome</keyword>
<reference evidence="21" key="3">
    <citation type="journal article" date="2014" name="Nature">
        <title>Elephant shark genome provides unique insights into gnathostome evolution.</title>
        <authorList>
            <consortium name="International Elephant Shark Genome Sequencing Consortium"/>
            <person name="Venkatesh B."/>
            <person name="Lee A.P."/>
            <person name="Ravi V."/>
            <person name="Maurya A.K."/>
            <person name="Lian M.M."/>
            <person name="Swann J.B."/>
            <person name="Ohta Y."/>
            <person name="Flajnik M.F."/>
            <person name="Sutoh Y."/>
            <person name="Kasahara M."/>
            <person name="Hoon S."/>
            <person name="Gangu V."/>
            <person name="Roy S.W."/>
            <person name="Irimia M."/>
            <person name="Korzh V."/>
            <person name="Kondrychyn I."/>
            <person name="Lim Z.W."/>
            <person name="Tay B.H."/>
            <person name="Tohari S."/>
            <person name="Kong K.W."/>
            <person name="Ho S."/>
            <person name="Lorente-Galdos B."/>
            <person name="Quilez J."/>
            <person name="Marques-Bonet T."/>
            <person name="Raney B.J."/>
            <person name="Ingham P.W."/>
            <person name="Tay A."/>
            <person name="Hillier L.W."/>
            <person name="Minx P."/>
            <person name="Boehm T."/>
            <person name="Wilson R.K."/>
            <person name="Brenner S."/>
            <person name="Warren W.C."/>
        </authorList>
    </citation>
    <scope>NUCLEOTIDE SEQUENCE [LARGE SCALE GENOMIC DNA]</scope>
</reference>
<dbReference type="InterPro" id="IPR016181">
    <property type="entry name" value="Acyl_CoA_acyltransferase"/>
</dbReference>
<proteinExistence type="inferred from homology"/>
<dbReference type="PANTHER" id="PTHR11135">
    <property type="entry name" value="HISTONE ACETYLTRANSFERASE-RELATED"/>
    <property type="match status" value="1"/>
</dbReference>
<dbReference type="SUPFAM" id="SSF102114">
    <property type="entry name" value="Radical SAM enzymes"/>
    <property type="match status" value="1"/>
</dbReference>
<dbReference type="EC" id="2.3.1.311" evidence="16"/>
<dbReference type="SUPFAM" id="SSF55729">
    <property type="entry name" value="Acyl-CoA N-acyltransferases (Nat)"/>
    <property type="match status" value="1"/>
</dbReference>
<dbReference type="InterPro" id="IPR007197">
    <property type="entry name" value="rSAM"/>
</dbReference>
<evidence type="ECO:0000256" key="17">
    <source>
        <dbReference type="ARBA" id="ARBA00047372"/>
    </source>
</evidence>
<dbReference type="GO" id="GO:0005737">
    <property type="term" value="C:cytoplasm"/>
    <property type="evidence" value="ECO:0007669"/>
    <property type="project" value="TreeGrafter"/>
</dbReference>
<feature type="compositionally biased region" description="Basic and acidic residues" evidence="18">
    <location>
        <begin position="20"/>
        <end position="79"/>
    </location>
</feature>
<evidence type="ECO:0000256" key="5">
    <source>
        <dbReference type="ARBA" id="ARBA00022485"/>
    </source>
</evidence>
<accession>A0A4W3IK00</accession>
<keyword evidence="7" id="KW-0808">Transferase</keyword>
<evidence type="ECO:0000256" key="13">
    <source>
        <dbReference type="ARBA" id="ARBA00023014"/>
    </source>
</evidence>
<dbReference type="STRING" id="7868.ENSCMIP00000030639"/>
<dbReference type="GO" id="GO:0106261">
    <property type="term" value="F:tRNA uridine(34) acetyltransferase activity"/>
    <property type="evidence" value="ECO:0007669"/>
    <property type="project" value="UniProtKB-EC"/>
</dbReference>
<dbReference type="GeneTree" id="ENSGT00390000013141"/>
<dbReference type="PANTHER" id="PTHR11135:SF0">
    <property type="entry name" value="ELONGATOR COMPLEX PROTEIN 3"/>
    <property type="match status" value="1"/>
</dbReference>
<evidence type="ECO:0000313" key="21">
    <source>
        <dbReference type="Proteomes" id="UP000314986"/>
    </source>
</evidence>
<evidence type="ECO:0000256" key="12">
    <source>
        <dbReference type="ARBA" id="ARBA00023004"/>
    </source>
</evidence>
<dbReference type="AlphaFoldDB" id="A0A4W3IK00"/>
<feature type="compositionally biased region" description="Polar residues" evidence="18">
    <location>
        <begin position="1"/>
        <end position="18"/>
    </location>
</feature>
<evidence type="ECO:0000256" key="4">
    <source>
        <dbReference type="ARBA" id="ARBA00020266"/>
    </source>
</evidence>
<keyword evidence="10" id="KW-0479">Metal-binding</keyword>
<evidence type="ECO:0000256" key="8">
    <source>
        <dbReference type="ARBA" id="ARBA00022691"/>
    </source>
</evidence>
<dbReference type="InterPro" id="IPR000182">
    <property type="entry name" value="GNAT_dom"/>
</dbReference>
<keyword evidence="8" id="KW-0949">S-adenosyl-L-methionine</keyword>
<dbReference type="SMART" id="SM00729">
    <property type="entry name" value="Elp3"/>
    <property type="match status" value="1"/>
</dbReference>
<dbReference type="InterPro" id="IPR039661">
    <property type="entry name" value="ELP3"/>
</dbReference>
<keyword evidence="9" id="KW-0819">tRNA processing</keyword>
<comment type="similarity">
    <text evidence="3">Belongs to the ELP3 family.</text>
</comment>
<evidence type="ECO:0000256" key="18">
    <source>
        <dbReference type="SAM" id="MobiDB-lite"/>
    </source>
</evidence>
<comment type="catalytic activity">
    <reaction evidence="17">
        <text>uridine(34) in tRNA + acetyl-CoA + S-adenosyl-L-methionine + H2O = 5-(carboxymethyl)uridine(34) in tRNA + 5'-deoxyadenosine + L-methionine + CoA + 2 H(+)</text>
        <dbReference type="Rhea" id="RHEA:61020"/>
        <dbReference type="Rhea" id="RHEA-COMP:10407"/>
        <dbReference type="Rhea" id="RHEA-COMP:11727"/>
        <dbReference type="ChEBI" id="CHEBI:15377"/>
        <dbReference type="ChEBI" id="CHEBI:15378"/>
        <dbReference type="ChEBI" id="CHEBI:17319"/>
        <dbReference type="ChEBI" id="CHEBI:57287"/>
        <dbReference type="ChEBI" id="CHEBI:57288"/>
        <dbReference type="ChEBI" id="CHEBI:57844"/>
        <dbReference type="ChEBI" id="CHEBI:59789"/>
        <dbReference type="ChEBI" id="CHEBI:65315"/>
        <dbReference type="ChEBI" id="CHEBI:74882"/>
        <dbReference type="EC" id="2.3.1.311"/>
    </reaction>
    <physiologicalReaction direction="left-to-right" evidence="17">
        <dbReference type="Rhea" id="RHEA:61021"/>
    </physiologicalReaction>
</comment>
<keyword evidence="13" id="KW-0411">Iron-sulfur</keyword>
<reference evidence="20" key="5">
    <citation type="submission" date="2025-09" db="UniProtKB">
        <authorList>
            <consortium name="Ensembl"/>
        </authorList>
    </citation>
    <scope>IDENTIFICATION</scope>
</reference>
<dbReference type="PROSITE" id="PS51186">
    <property type="entry name" value="GNAT"/>
    <property type="match status" value="1"/>
</dbReference>
<dbReference type="OMA" id="TFETRPD"/>
<dbReference type="FunCoup" id="A0A4W3IK00">
    <property type="interactions" value="793"/>
</dbReference>
<organism evidence="20 21">
    <name type="scientific">Callorhinchus milii</name>
    <name type="common">Ghost shark</name>
    <dbReference type="NCBI Taxonomy" id="7868"/>
    <lineage>
        <taxon>Eukaryota</taxon>
        <taxon>Metazoa</taxon>
        <taxon>Chordata</taxon>
        <taxon>Craniata</taxon>
        <taxon>Vertebrata</taxon>
        <taxon>Chondrichthyes</taxon>
        <taxon>Holocephali</taxon>
        <taxon>Chimaeriformes</taxon>
        <taxon>Callorhinchidae</taxon>
        <taxon>Callorhinchus</taxon>
    </lineage>
</organism>
<dbReference type="UniPathway" id="UPA00988"/>
<dbReference type="FunFam" id="3.40.630.30:FF:000003">
    <property type="entry name" value="Elongator complex protein 3"/>
    <property type="match status" value="1"/>
</dbReference>
<name>A0A4W3IK00_CALMI</name>
<dbReference type="GO" id="GO:0000049">
    <property type="term" value="F:tRNA binding"/>
    <property type="evidence" value="ECO:0007669"/>
    <property type="project" value="UniProtKB-KW"/>
</dbReference>
<comment type="pathway">
    <text evidence="2">tRNA modification; 5-methoxycarbonylmethyl-2-thiouridine-tRNA biosynthesis.</text>
</comment>
<dbReference type="InterPro" id="IPR006638">
    <property type="entry name" value="Elp3/MiaA/NifB-like_rSAM"/>
</dbReference>
<dbReference type="Pfam" id="PF00583">
    <property type="entry name" value="Acetyltransf_1"/>
    <property type="match status" value="1"/>
</dbReference>
<dbReference type="InterPro" id="IPR034687">
    <property type="entry name" value="ELP3-like"/>
</dbReference>
<reference evidence="21" key="2">
    <citation type="journal article" date="2007" name="PLoS Biol.">
        <title>Survey sequencing and comparative analysis of the elephant shark (Callorhinchus milii) genome.</title>
        <authorList>
            <person name="Venkatesh B."/>
            <person name="Kirkness E.F."/>
            <person name="Loh Y.H."/>
            <person name="Halpern A.L."/>
            <person name="Lee A.P."/>
            <person name="Johnson J."/>
            <person name="Dandona N."/>
            <person name="Viswanathan L.D."/>
            <person name="Tay A."/>
            <person name="Venter J.C."/>
            <person name="Strausberg R.L."/>
            <person name="Brenner S."/>
        </authorList>
    </citation>
    <scope>NUCLEOTIDE SEQUENCE [LARGE SCALE GENOMIC DNA]</scope>
</reference>
<evidence type="ECO:0000313" key="20">
    <source>
        <dbReference type="Ensembl" id="ENSCMIP00000030639.1"/>
    </source>
</evidence>
<keyword evidence="12" id="KW-0408">Iron</keyword>
<reference evidence="21" key="1">
    <citation type="journal article" date="2006" name="Science">
        <title>Ancient noncoding elements conserved in the human genome.</title>
        <authorList>
            <person name="Venkatesh B."/>
            <person name="Kirkness E.F."/>
            <person name="Loh Y.H."/>
            <person name="Halpern A.L."/>
            <person name="Lee A.P."/>
            <person name="Johnson J."/>
            <person name="Dandona N."/>
            <person name="Viswanathan L.D."/>
            <person name="Tay A."/>
            <person name="Venter J.C."/>
            <person name="Strausberg R.L."/>
            <person name="Brenner S."/>
        </authorList>
    </citation>
    <scope>NUCLEOTIDE SEQUENCE [LARGE SCALE GENOMIC DNA]</scope>
</reference>
<evidence type="ECO:0000256" key="9">
    <source>
        <dbReference type="ARBA" id="ARBA00022694"/>
    </source>
</evidence>
<keyword evidence="14" id="KW-0012">Acyltransferase</keyword>
<dbReference type="Ensembl" id="ENSCMIT00000031106.1">
    <property type="protein sequence ID" value="ENSCMIP00000030639.1"/>
    <property type="gene ID" value="ENSCMIG00000013147.1"/>
</dbReference>